<keyword evidence="7" id="KW-1185">Reference proteome</keyword>
<comment type="caution">
    <text evidence="6">The sequence shown here is derived from an EMBL/GenBank/DDBJ whole genome shotgun (WGS) entry which is preliminary data.</text>
</comment>
<name>A0A7J6WET8_THATH</name>
<evidence type="ECO:0000256" key="1">
    <source>
        <dbReference type="ARBA" id="ARBA00009995"/>
    </source>
</evidence>
<gene>
    <name evidence="6" type="ORF">FRX31_014961</name>
</gene>
<feature type="domain" description="Glycosyltransferase N-terminal" evidence="5">
    <location>
        <begin position="7"/>
        <end position="241"/>
    </location>
</feature>
<dbReference type="Gene3D" id="3.40.50.2000">
    <property type="entry name" value="Glycogen Phosphorylase B"/>
    <property type="match status" value="2"/>
</dbReference>
<accession>A0A7J6WET8</accession>
<keyword evidence="3" id="KW-0328">Glycosyltransferase</keyword>
<protein>
    <recommendedName>
        <fullName evidence="4">Glycosyltransferase</fullName>
        <ecNumber evidence="4">2.4.1.-</ecNumber>
    </recommendedName>
</protein>
<dbReference type="Pfam" id="PF00201">
    <property type="entry name" value="UDPGT"/>
    <property type="match status" value="1"/>
</dbReference>
<dbReference type="GO" id="GO:0050404">
    <property type="term" value="F:zeatin O-beta-D-xylosyltransferase activity"/>
    <property type="evidence" value="ECO:0007669"/>
    <property type="project" value="UniProtKB-ARBA"/>
</dbReference>
<evidence type="ECO:0000313" key="7">
    <source>
        <dbReference type="Proteomes" id="UP000554482"/>
    </source>
</evidence>
<proteinExistence type="inferred from homology"/>
<dbReference type="OrthoDB" id="5835829at2759"/>
<dbReference type="FunFam" id="3.40.50.2000:FF:000238">
    <property type="entry name" value="Glycosyltransferase"/>
    <property type="match status" value="1"/>
</dbReference>
<dbReference type="AlphaFoldDB" id="A0A7J6WET8"/>
<keyword evidence="2 3" id="KW-0808">Transferase</keyword>
<reference evidence="6 7" key="1">
    <citation type="submission" date="2020-06" db="EMBL/GenBank/DDBJ databases">
        <title>Transcriptomic and genomic resources for Thalictrum thalictroides and T. hernandezii: Facilitating candidate gene discovery in an emerging model plant lineage.</title>
        <authorList>
            <person name="Arias T."/>
            <person name="Riano-Pachon D.M."/>
            <person name="Di Stilio V.S."/>
        </authorList>
    </citation>
    <scope>NUCLEOTIDE SEQUENCE [LARGE SCALE GENOMIC DNA]</scope>
    <source>
        <strain evidence="7">cv. WT478/WT964</strain>
        <tissue evidence="6">Leaves</tissue>
    </source>
</reference>
<dbReference type="InterPro" id="IPR058980">
    <property type="entry name" value="Glyco_transf_N"/>
</dbReference>
<comment type="similarity">
    <text evidence="1 3">Belongs to the UDP-glycosyltransferase family.</text>
</comment>
<dbReference type="Proteomes" id="UP000554482">
    <property type="component" value="Unassembled WGS sequence"/>
</dbReference>
<evidence type="ECO:0000256" key="3">
    <source>
        <dbReference type="RuleBase" id="RU003718"/>
    </source>
</evidence>
<dbReference type="InterPro" id="IPR002213">
    <property type="entry name" value="UDP_glucos_trans"/>
</dbReference>
<dbReference type="PROSITE" id="PS00375">
    <property type="entry name" value="UDPGT"/>
    <property type="match status" value="1"/>
</dbReference>
<dbReference type="PANTHER" id="PTHR48044">
    <property type="entry name" value="GLYCOSYLTRANSFERASE"/>
    <property type="match status" value="1"/>
</dbReference>
<organism evidence="6 7">
    <name type="scientific">Thalictrum thalictroides</name>
    <name type="common">Rue-anemone</name>
    <name type="synonym">Anemone thalictroides</name>
    <dbReference type="NCBI Taxonomy" id="46969"/>
    <lineage>
        <taxon>Eukaryota</taxon>
        <taxon>Viridiplantae</taxon>
        <taxon>Streptophyta</taxon>
        <taxon>Embryophyta</taxon>
        <taxon>Tracheophyta</taxon>
        <taxon>Spermatophyta</taxon>
        <taxon>Magnoliopsida</taxon>
        <taxon>Ranunculales</taxon>
        <taxon>Ranunculaceae</taxon>
        <taxon>Thalictroideae</taxon>
        <taxon>Thalictrum</taxon>
    </lineage>
</organism>
<evidence type="ECO:0000313" key="6">
    <source>
        <dbReference type="EMBL" id="KAF5195453.1"/>
    </source>
</evidence>
<evidence type="ECO:0000259" key="5">
    <source>
        <dbReference type="Pfam" id="PF26168"/>
    </source>
</evidence>
<evidence type="ECO:0000256" key="4">
    <source>
        <dbReference type="RuleBase" id="RU362057"/>
    </source>
</evidence>
<evidence type="ECO:0000256" key="2">
    <source>
        <dbReference type="ARBA" id="ARBA00022679"/>
    </source>
</evidence>
<dbReference type="PANTHER" id="PTHR48044:SF22">
    <property type="entry name" value="GLYCOSYLTRANSFERASE"/>
    <property type="match status" value="1"/>
</dbReference>
<sequence>MERQASGVVVVMVPLAAQGHLNQLLHLTRIISTRGLPVHFIGSATHNRQAKDRVHGWDPSTTSNIHFHDFQLPHIVTPPPDPHATEKFPTHLLPLFEAGVHFREPLGELLRVLSTTNQRVVVVYDSSMAFAAHEASFVSKAEAYCFIPCSAFTVLHFIWESMGKPAYEEGSLFPEELPRISLDASLSERFLEFSNQNTQWSNLYCAGNIYNTCNVIEAKYVDSLAQTEPSKKYWAIGPFNPVTFGSTTTGTPRHRCLEWLDKQPPSSVIYVSFGTMTSISDDQIAELAIGLERSEQRFIWVLRDADLGDIYTEESRKAQLPDGFEERIGGVGMVVRDWAPQVQILAHPSTGGFMSHCGWNSTMESLSMGVPIAAWPMHSDQPRNALLVTDLLKVGLIVRDWECRKNLISSDIIESSIKKLMVSDEGSMMRKKAHELGANIREAVSEGGTSVIQLESFLSHISR</sequence>
<dbReference type="GO" id="GO:0009690">
    <property type="term" value="P:cytokinin metabolic process"/>
    <property type="evidence" value="ECO:0007669"/>
    <property type="project" value="UniProtKB-ARBA"/>
</dbReference>
<dbReference type="FunFam" id="3.40.50.2000:FF:000060">
    <property type="entry name" value="Glycosyltransferase"/>
    <property type="match status" value="1"/>
</dbReference>
<dbReference type="EMBL" id="JABWDY010017296">
    <property type="protein sequence ID" value="KAF5195453.1"/>
    <property type="molecule type" value="Genomic_DNA"/>
</dbReference>
<dbReference type="SUPFAM" id="SSF53756">
    <property type="entry name" value="UDP-Glycosyltransferase/glycogen phosphorylase"/>
    <property type="match status" value="1"/>
</dbReference>
<dbReference type="CDD" id="cd03784">
    <property type="entry name" value="GT1_Gtf-like"/>
    <property type="match status" value="1"/>
</dbReference>
<dbReference type="EC" id="2.4.1.-" evidence="4"/>
<dbReference type="Pfam" id="PF26168">
    <property type="entry name" value="Glyco_transf_N"/>
    <property type="match status" value="1"/>
</dbReference>
<dbReference type="InterPro" id="IPR035595">
    <property type="entry name" value="UDP_glycos_trans_CS"/>
</dbReference>